<name>A0A6G1I0N1_9PEZI</name>
<dbReference type="Pfam" id="PF24866">
    <property type="entry name" value="DUF7732"/>
    <property type="match status" value="1"/>
</dbReference>
<sequence length="187" mass="18892">MGSNAGGRSGSGSGVQPSYGGGRYYGGGARVPYAAGGRSPAGLVALGLLPIAGLAFFAGAWLYPAYLYPYSHPYTFHNASANNGTGANQTKPVKCLCQQYSVCGCDENDDQSYLASLLGNGSTEALNSSLVRVANVNNTDTIFLNGTLPNGTTAAGGSDSAAALNLPHKALGYVVIATAVTLAVFSL</sequence>
<evidence type="ECO:0000313" key="3">
    <source>
        <dbReference type="EMBL" id="KAF2401812.1"/>
    </source>
</evidence>
<reference evidence="3" key="1">
    <citation type="journal article" date="2020" name="Stud. Mycol.">
        <title>101 Dothideomycetes genomes: a test case for predicting lifestyles and emergence of pathogens.</title>
        <authorList>
            <person name="Haridas S."/>
            <person name="Albert R."/>
            <person name="Binder M."/>
            <person name="Bloem J."/>
            <person name="Labutti K."/>
            <person name="Salamov A."/>
            <person name="Andreopoulos B."/>
            <person name="Baker S."/>
            <person name="Barry K."/>
            <person name="Bills G."/>
            <person name="Bluhm B."/>
            <person name="Cannon C."/>
            <person name="Castanera R."/>
            <person name="Culley D."/>
            <person name="Daum C."/>
            <person name="Ezra D."/>
            <person name="Gonzalez J."/>
            <person name="Henrissat B."/>
            <person name="Kuo A."/>
            <person name="Liang C."/>
            <person name="Lipzen A."/>
            <person name="Lutzoni F."/>
            <person name="Magnuson J."/>
            <person name="Mondo S."/>
            <person name="Nolan M."/>
            <person name="Ohm R."/>
            <person name="Pangilinan J."/>
            <person name="Park H.-J."/>
            <person name="Ramirez L."/>
            <person name="Alfaro M."/>
            <person name="Sun H."/>
            <person name="Tritt A."/>
            <person name="Yoshinaga Y."/>
            <person name="Zwiers L.-H."/>
            <person name="Turgeon B."/>
            <person name="Goodwin S."/>
            <person name="Spatafora J."/>
            <person name="Crous P."/>
            <person name="Grigoriev I."/>
        </authorList>
    </citation>
    <scope>NUCLEOTIDE SEQUENCE</scope>
    <source>
        <strain evidence="3">CBS 262.69</strain>
    </source>
</reference>
<dbReference type="EMBL" id="ML996692">
    <property type="protein sequence ID" value="KAF2401812.1"/>
    <property type="molecule type" value="Genomic_DNA"/>
</dbReference>
<feature type="transmembrane region" description="Helical" evidence="1">
    <location>
        <begin position="43"/>
        <end position="63"/>
    </location>
</feature>
<protein>
    <recommendedName>
        <fullName evidence="2">DUF7732 domain-containing protein</fullName>
    </recommendedName>
</protein>
<dbReference type="PANTHER" id="PTHR42091">
    <property type="entry name" value="CONSERVED GLYCINE-RICH PROTEIN (AFU_ORTHOLOGUE AFUA_7G02440)"/>
    <property type="match status" value="1"/>
</dbReference>
<proteinExistence type="predicted"/>
<evidence type="ECO:0000313" key="4">
    <source>
        <dbReference type="Proteomes" id="UP000799640"/>
    </source>
</evidence>
<keyword evidence="4" id="KW-1185">Reference proteome</keyword>
<keyword evidence="1" id="KW-1133">Transmembrane helix</keyword>
<feature type="domain" description="DUF7732" evidence="2">
    <location>
        <begin position="24"/>
        <end position="152"/>
    </location>
</feature>
<dbReference type="Proteomes" id="UP000799640">
    <property type="component" value="Unassembled WGS sequence"/>
</dbReference>
<dbReference type="AlphaFoldDB" id="A0A6G1I0N1"/>
<organism evidence="3 4">
    <name type="scientific">Trichodelitschia bisporula</name>
    <dbReference type="NCBI Taxonomy" id="703511"/>
    <lineage>
        <taxon>Eukaryota</taxon>
        <taxon>Fungi</taxon>
        <taxon>Dikarya</taxon>
        <taxon>Ascomycota</taxon>
        <taxon>Pezizomycotina</taxon>
        <taxon>Dothideomycetes</taxon>
        <taxon>Dothideomycetes incertae sedis</taxon>
        <taxon>Phaeotrichales</taxon>
        <taxon>Phaeotrichaceae</taxon>
        <taxon>Trichodelitschia</taxon>
    </lineage>
</organism>
<keyword evidence="1" id="KW-0472">Membrane</keyword>
<dbReference type="PANTHER" id="PTHR42091:SF1">
    <property type="entry name" value="CONSERVED GLYCINE-RICH PROTEIN (AFU_ORTHOLOGUE AFUA_7G02440)"/>
    <property type="match status" value="1"/>
</dbReference>
<gene>
    <name evidence="3" type="ORF">EJ06DRAFT_362109</name>
</gene>
<keyword evidence="1" id="KW-0812">Transmembrane</keyword>
<evidence type="ECO:0000256" key="1">
    <source>
        <dbReference type="SAM" id="Phobius"/>
    </source>
</evidence>
<accession>A0A6G1I0N1</accession>
<dbReference type="OrthoDB" id="5425547at2759"/>
<dbReference type="InterPro" id="IPR056634">
    <property type="entry name" value="DUF7732"/>
</dbReference>
<evidence type="ECO:0000259" key="2">
    <source>
        <dbReference type="Pfam" id="PF24866"/>
    </source>
</evidence>